<comment type="similarity">
    <text evidence="1">Belongs to the TRIAP1/MDM35 family.</text>
</comment>
<evidence type="ECO:0000256" key="1">
    <source>
        <dbReference type="ARBA" id="ARBA00006196"/>
    </source>
</evidence>
<reference evidence="3 4" key="2">
    <citation type="submission" date="2017-10" db="EMBL/GenBank/DDBJ databases">
        <title>Consistent, comparative and evidence-based genome annotation and re-annotation for the closely-related species, Cryptosporidium parvum, C. hominis and C. tyzzeri.</title>
        <authorList>
            <person name="Baptista R.P."/>
            <person name="Li Y."/>
            <person name="Sateriale A."/>
            <person name="Striepen B."/>
            <person name="Kissinger J.C."/>
        </authorList>
    </citation>
    <scope>NUCLEOTIDE SEQUENCE [LARGE SCALE GENOMIC DNA]</scope>
    <source>
        <strain evidence="3">30976</strain>
    </source>
</reference>
<name>A0ABX5BGE4_CRYHO</name>
<evidence type="ECO:0000313" key="4">
    <source>
        <dbReference type="Proteomes" id="UP001429100"/>
    </source>
</evidence>
<dbReference type="Pfam" id="PF05254">
    <property type="entry name" value="UPF0203"/>
    <property type="match status" value="1"/>
</dbReference>
<comment type="caution">
    <text evidence="3">The sequence shown here is derived from an EMBL/GenBank/DDBJ whole genome shotgun (WGS) entry which is preliminary data.</text>
</comment>
<evidence type="ECO:0000313" key="3">
    <source>
        <dbReference type="EMBL" id="PPS96774.1"/>
    </source>
</evidence>
<dbReference type="Proteomes" id="UP001429100">
    <property type="component" value="Unassembled WGS sequence"/>
</dbReference>
<proteinExistence type="inferred from homology"/>
<keyword evidence="2" id="KW-1015">Disulfide bond</keyword>
<keyword evidence="4" id="KW-1185">Reference proteome</keyword>
<reference evidence="3 4" key="1">
    <citation type="submission" date="2014-11" db="EMBL/GenBank/DDBJ databases">
        <title>Comparative genomic analysis of Cryptosporidium hominis reveals occurrence of genetic recombination in virulent subtypes.</title>
        <authorList>
            <person name="Guo Y."/>
            <person name="Tang K."/>
            <person name="Frace M."/>
            <person name="Li N."/>
            <person name="Roellig D.M."/>
            <person name="Sammons S."/>
            <person name="Knipe K."/>
            <person name="Rowe L."/>
            <person name="Feng Y."/>
            <person name="Xiao L."/>
        </authorList>
    </citation>
    <scope>NUCLEOTIDE SEQUENCE [LARGE SCALE GENOMIC DNA]</scope>
    <source>
        <strain evidence="3">30976</strain>
    </source>
</reference>
<protein>
    <submittedName>
        <fullName evidence="3">Mitochondrial distribution/morphology family 35/apoptosis</fullName>
    </submittedName>
</protein>
<dbReference type="InterPro" id="IPR007918">
    <property type="entry name" value="MDM35_apoptosis"/>
</dbReference>
<accession>A0ABX5BGE4</accession>
<sequence length="88" mass="10274">METCIEEKKKFEDCFKEWLNNGLFTGEFGSICVNEWKIYEQCLNKELAEKNLLDLKSFTTLDPSVDKSINYKGLINKENEAIKENSKN</sequence>
<gene>
    <name evidence="3" type="ORF">GY17_00001420</name>
</gene>
<evidence type="ECO:0000256" key="2">
    <source>
        <dbReference type="ARBA" id="ARBA00023157"/>
    </source>
</evidence>
<dbReference type="EMBL" id="JTAI01000013">
    <property type="protein sequence ID" value="PPS96774.1"/>
    <property type="molecule type" value="Genomic_DNA"/>
</dbReference>
<organism evidence="3 4">
    <name type="scientific">Cryptosporidium hominis</name>
    <dbReference type="NCBI Taxonomy" id="237895"/>
    <lineage>
        <taxon>Eukaryota</taxon>
        <taxon>Sar</taxon>
        <taxon>Alveolata</taxon>
        <taxon>Apicomplexa</taxon>
        <taxon>Conoidasida</taxon>
        <taxon>Coccidia</taxon>
        <taxon>Eucoccidiorida</taxon>
        <taxon>Eimeriorina</taxon>
        <taxon>Cryptosporidiidae</taxon>
        <taxon>Cryptosporidium</taxon>
    </lineage>
</organism>